<organism evidence="4 5">
    <name type="scientific">Brockia lithotrophica</name>
    <dbReference type="NCBI Taxonomy" id="933949"/>
    <lineage>
        <taxon>Bacteria</taxon>
        <taxon>Bacillati</taxon>
        <taxon>Bacillota</taxon>
        <taxon>Bacilli</taxon>
        <taxon>Bacillales</taxon>
        <taxon>Bacillales Family X. Incertae Sedis</taxon>
        <taxon>Brockia</taxon>
    </lineage>
</organism>
<keyword evidence="2" id="KW-1133">Transmembrane helix</keyword>
<dbReference type="PANTHER" id="PTHR42709">
    <property type="entry name" value="ALKALINE PHOSPHATASE LIKE PROTEIN"/>
    <property type="match status" value="1"/>
</dbReference>
<feature type="transmembrane region" description="Helical" evidence="2">
    <location>
        <begin position="216"/>
        <end position="237"/>
    </location>
</feature>
<feature type="transmembrane region" description="Helical" evidence="2">
    <location>
        <begin position="46"/>
        <end position="68"/>
    </location>
</feature>
<feature type="transmembrane region" description="Helical" evidence="2">
    <location>
        <begin position="393"/>
        <end position="414"/>
    </location>
</feature>
<reference evidence="4 5" key="1">
    <citation type="submission" date="2018-10" db="EMBL/GenBank/DDBJ databases">
        <title>Genomic Encyclopedia of Type Strains, Phase IV (KMG-IV): sequencing the most valuable type-strain genomes for metagenomic binning, comparative biology and taxonomic classification.</title>
        <authorList>
            <person name="Goeker M."/>
        </authorList>
    </citation>
    <scope>NUCLEOTIDE SEQUENCE [LARGE SCALE GENOMIC DNA]</scope>
    <source>
        <strain evidence="4 5">DSM 22653</strain>
    </source>
</reference>
<protein>
    <submittedName>
        <fullName evidence="4">Membrane protein DedA with SNARE-associated domain</fullName>
    </submittedName>
</protein>
<feature type="transmembrane region" description="Helical" evidence="2">
    <location>
        <begin position="302"/>
        <end position="324"/>
    </location>
</feature>
<feature type="transmembrane region" description="Helical" evidence="2">
    <location>
        <begin position="362"/>
        <end position="381"/>
    </location>
</feature>
<dbReference type="InterPro" id="IPR032816">
    <property type="entry name" value="VTT_dom"/>
</dbReference>
<keyword evidence="2" id="KW-0472">Membrane</keyword>
<name>A0A660KYS1_9BACL</name>
<dbReference type="PANTHER" id="PTHR42709:SF9">
    <property type="entry name" value="ALKALINE PHOSPHATASE LIKE PROTEIN"/>
    <property type="match status" value="1"/>
</dbReference>
<dbReference type="InterPro" id="IPR051311">
    <property type="entry name" value="DedA_domain"/>
</dbReference>
<proteinExistence type="inferred from homology"/>
<comment type="similarity">
    <text evidence="1">Belongs to the DedA family.</text>
</comment>
<dbReference type="AlphaFoldDB" id="A0A660KYS1"/>
<feature type="transmembrane region" description="Helical" evidence="2">
    <location>
        <begin position="336"/>
        <end position="355"/>
    </location>
</feature>
<dbReference type="GO" id="GO:0005886">
    <property type="term" value="C:plasma membrane"/>
    <property type="evidence" value="ECO:0007669"/>
    <property type="project" value="TreeGrafter"/>
</dbReference>
<feature type="domain" description="VTT" evidence="3">
    <location>
        <begin position="26"/>
        <end position="152"/>
    </location>
</feature>
<evidence type="ECO:0000256" key="1">
    <source>
        <dbReference type="ARBA" id="ARBA00010792"/>
    </source>
</evidence>
<feature type="transmembrane region" description="Helical" evidence="2">
    <location>
        <begin position="129"/>
        <end position="148"/>
    </location>
</feature>
<dbReference type="EMBL" id="RBIJ01000002">
    <property type="protein sequence ID" value="RKQ85504.1"/>
    <property type="molecule type" value="Genomic_DNA"/>
</dbReference>
<accession>A0A660KYS1</accession>
<keyword evidence="5" id="KW-1185">Reference proteome</keyword>
<evidence type="ECO:0000256" key="2">
    <source>
        <dbReference type="SAM" id="Phobius"/>
    </source>
</evidence>
<feature type="transmembrane region" description="Helical" evidence="2">
    <location>
        <begin position="168"/>
        <end position="190"/>
    </location>
</feature>
<feature type="transmembrane region" description="Helical" evidence="2">
    <location>
        <begin position="7"/>
        <end position="26"/>
    </location>
</feature>
<comment type="caution">
    <text evidence="4">The sequence shown here is derived from an EMBL/GenBank/DDBJ whole genome shotgun (WGS) entry which is preliminary data.</text>
</comment>
<sequence>MLEWFARYGYAFLFFGLLGEYVALPFPGDLTLALAGVLSYHGRMNFALAAAVGFAGTALGMTITYWVGRGLGKPFLLRYGRYVALSPERVERGMRWIDQFGLPLLAVGYFLPGVRHVTGYLSGAMGIPFRHFAVAAYAGAFLWVMLFLTLGRLLGPRWEAYAPLLEKYAFPLGLALLAGTVTFVLMRSLWKPAMDRWMRFLREANATWRSVRRFRLLLYTSGSVLAGMFVLVVKLVVDLLSRDVRETDALLSVLVQGALEEFPDLTLLSRLEDLSRPEFLFFALVAASACVVWRGKEKDLELALLLGTFAGTLVGLWVFPRLFASVFASLDPPVGFAAPSYVVLGFLSFATYLSVSFSPAYFLRALIGTAFAFLVGGAAFADLAFSSASWSGVVVSGMLGAVWGGVHVVFYEAARIWRAERRGKILRAMREVF</sequence>
<evidence type="ECO:0000259" key="3">
    <source>
        <dbReference type="Pfam" id="PF09335"/>
    </source>
</evidence>
<gene>
    <name evidence="4" type="ORF">C7438_0898</name>
</gene>
<keyword evidence="2" id="KW-0812">Transmembrane</keyword>
<dbReference type="RefSeq" id="WP_121444173.1">
    <property type="nucleotide sequence ID" value="NZ_RBIJ01000002.1"/>
</dbReference>
<evidence type="ECO:0000313" key="4">
    <source>
        <dbReference type="EMBL" id="RKQ85504.1"/>
    </source>
</evidence>
<dbReference type="OrthoDB" id="9813426at2"/>
<evidence type="ECO:0000313" key="5">
    <source>
        <dbReference type="Proteomes" id="UP000267019"/>
    </source>
</evidence>
<dbReference type="Pfam" id="PF09335">
    <property type="entry name" value="VTT_dom"/>
    <property type="match status" value="1"/>
</dbReference>
<dbReference type="Proteomes" id="UP000267019">
    <property type="component" value="Unassembled WGS sequence"/>
</dbReference>
<feature type="transmembrane region" description="Helical" evidence="2">
    <location>
        <begin position="279"/>
        <end position="295"/>
    </location>
</feature>